<evidence type="ECO:0000256" key="14">
    <source>
        <dbReference type="ARBA" id="ARBA00042143"/>
    </source>
</evidence>
<dbReference type="PROSITE" id="PS52004">
    <property type="entry name" value="KS3_2"/>
    <property type="match status" value="1"/>
</dbReference>
<dbReference type="AlphaFoldDB" id="A0ABD1IL30"/>
<feature type="domain" description="Ketosynthase family 3 (KS3)" evidence="19">
    <location>
        <begin position="61"/>
        <end position="471"/>
    </location>
</feature>
<evidence type="ECO:0000256" key="12">
    <source>
        <dbReference type="ARBA" id="ARBA00023160"/>
    </source>
</evidence>
<evidence type="ECO:0000256" key="6">
    <source>
        <dbReference type="ARBA" id="ARBA00022528"/>
    </source>
</evidence>
<evidence type="ECO:0000256" key="18">
    <source>
        <dbReference type="RuleBase" id="RU003694"/>
    </source>
</evidence>
<evidence type="ECO:0000256" key="15">
    <source>
        <dbReference type="ARBA" id="ARBA00049541"/>
    </source>
</evidence>
<dbReference type="GO" id="GO:0004315">
    <property type="term" value="F:3-oxoacyl-[acyl-carrier-protein] synthase activity"/>
    <property type="evidence" value="ECO:0007669"/>
    <property type="project" value="UniProtKB-EC"/>
</dbReference>
<keyword evidence="21" id="KW-1185">Reference proteome</keyword>
<keyword evidence="12" id="KW-0275">Fatty acid biosynthesis</keyword>
<keyword evidence="8 18" id="KW-0808">Transferase</keyword>
<dbReference type="InterPro" id="IPR000794">
    <property type="entry name" value="Beta-ketoacyl_synthase"/>
</dbReference>
<evidence type="ECO:0000313" key="21">
    <source>
        <dbReference type="Proteomes" id="UP001567538"/>
    </source>
</evidence>
<keyword evidence="10" id="KW-0809">Transit peptide</keyword>
<protein>
    <recommendedName>
        <fullName evidence="17">3-oxoacyl-[acyl-carrier-protein] synthase I, chloroplastic</fullName>
        <ecNumber evidence="4">2.3.1.41</ecNumber>
    </recommendedName>
    <alternativeName>
        <fullName evidence="14">Beta-ketoacyl-ACP synthase I</fullName>
    </alternativeName>
</protein>
<sequence>MKEINHAWDGKMSNLACATASSTLLLNTQSRNTNFLHTSSARHGKIKSMASSSPKRETDPKKRIVITGMGLVSVFGTDIDVYYNKLLDGESGITPIDRFDASDYSVRIAGQIRGFSSDGYINGKDDRRLDDCWRYCLVAGKRALDDANLAKQVVANMDKSRMGVLVGSAMGGISVFSNGVETLLQKGHKKITPFMVPYIIANMGSALLAIDTGFMGPNYSIASACATANHCFIAAANHIRRGDADVMVTGGTDAAILPVGLAGFMACRALSQANDQPQKASRPWARDRDGFVMGEGAGVLIMESMEHAMKRGARVYAEYLGGAITCDSHHMTSPQPDGLAVASCIMNALEDARVSTEEVNYVNAHATSTPAGDLAEIRAIKKVFHNTSHLKINATKSMIGHALGASGGLEAIATIKAINTGWLHPTINQDELEDEVTIDTVPNVKKQHQVNVAISNSFGFGGQNAVVVLAPFSP</sequence>
<dbReference type="InterPro" id="IPR017568">
    <property type="entry name" value="3-oxoacyl-ACP_synth-2"/>
</dbReference>
<name>A0ABD1IL30_SALDI</name>
<dbReference type="GO" id="GO:0009507">
    <property type="term" value="C:chloroplast"/>
    <property type="evidence" value="ECO:0007669"/>
    <property type="project" value="UniProtKB-SubCell"/>
</dbReference>
<keyword evidence="9" id="KW-0276">Fatty acid metabolism</keyword>
<dbReference type="SMART" id="SM00825">
    <property type="entry name" value="PKS_KS"/>
    <property type="match status" value="1"/>
</dbReference>
<dbReference type="Gene3D" id="3.40.47.10">
    <property type="match status" value="1"/>
</dbReference>
<evidence type="ECO:0000259" key="19">
    <source>
        <dbReference type="PROSITE" id="PS52004"/>
    </source>
</evidence>
<evidence type="ECO:0000256" key="4">
    <source>
        <dbReference type="ARBA" id="ARBA00013191"/>
    </source>
</evidence>
<dbReference type="CDD" id="cd00834">
    <property type="entry name" value="KAS_I_II"/>
    <property type="match status" value="1"/>
</dbReference>
<keyword evidence="7" id="KW-0934">Plastid</keyword>
<keyword evidence="5" id="KW-0444">Lipid biosynthesis</keyword>
<dbReference type="NCBIfam" id="TIGR03150">
    <property type="entry name" value="fabF"/>
    <property type="match status" value="1"/>
</dbReference>
<comment type="caution">
    <text evidence="20">The sequence shown here is derived from an EMBL/GenBank/DDBJ whole genome shotgun (WGS) entry which is preliminary data.</text>
</comment>
<evidence type="ECO:0000256" key="7">
    <source>
        <dbReference type="ARBA" id="ARBA00022640"/>
    </source>
</evidence>
<evidence type="ECO:0000256" key="16">
    <source>
        <dbReference type="ARBA" id="ARBA00058711"/>
    </source>
</evidence>
<proteinExistence type="inferred from homology"/>
<dbReference type="EC" id="2.3.1.41" evidence="4"/>
<comment type="subunit">
    <text evidence="3">Homodimer.</text>
</comment>
<dbReference type="InterPro" id="IPR020841">
    <property type="entry name" value="PKS_Beta-ketoAc_synthase_dom"/>
</dbReference>
<keyword evidence="13 20" id="KW-0012">Acyltransferase</keyword>
<organism evidence="20 21">
    <name type="scientific">Salvia divinorum</name>
    <name type="common">Maria pastora</name>
    <name type="synonym">Diviner's sage</name>
    <dbReference type="NCBI Taxonomy" id="28513"/>
    <lineage>
        <taxon>Eukaryota</taxon>
        <taxon>Viridiplantae</taxon>
        <taxon>Streptophyta</taxon>
        <taxon>Embryophyta</taxon>
        <taxon>Tracheophyta</taxon>
        <taxon>Spermatophyta</taxon>
        <taxon>Magnoliopsida</taxon>
        <taxon>eudicotyledons</taxon>
        <taxon>Gunneridae</taxon>
        <taxon>Pentapetalae</taxon>
        <taxon>asterids</taxon>
        <taxon>lamiids</taxon>
        <taxon>Lamiales</taxon>
        <taxon>Lamiaceae</taxon>
        <taxon>Nepetoideae</taxon>
        <taxon>Mentheae</taxon>
        <taxon>Salviinae</taxon>
        <taxon>Salvia</taxon>
        <taxon>Salvia subgen. Calosphace</taxon>
    </lineage>
</organism>
<keyword evidence="11" id="KW-0443">Lipid metabolism</keyword>
<evidence type="ECO:0000256" key="11">
    <source>
        <dbReference type="ARBA" id="ARBA00023098"/>
    </source>
</evidence>
<dbReference type="PANTHER" id="PTHR11712:SF330">
    <property type="entry name" value="BETA-KETOACYL-[ACYL-CARRIER-PROTEIN] SYNTHASE I"/>
    <property type="match status" value="1"/>
</dbReference>
<evidence type="ECO:0000256" key="3">
    <source>
        <dbReference type="ARBA" id="ARBA00011738"/>
    </source>
</evidence>
<reference evidence="20 21" key="1">
    <citation type="submission" date="2024-06" db="EMBL/GenBank/DDBJ databases">
        <title>A chromosome level genome sequence of Diviner's sage (Salvia divinorum).</title>
        <authorList>
            <person name="Ford S.A."/>
            <person name="Ro D.-K."/>
            <person name="Ness R.W."/>
            <person name="Phillips M.A."/>
        </authorList>
    </citation>
    <scope>NUCLEOTIDE SEQUENCE [LARGE SCALE GENOMIC DNA]</scope>
    <source>
        <strain evidence="20">SAF-2024a</strain>
        <tissue evidence="20">Leaf</tissue>
    </source>
</reference>
<dbReference type="Pfam" id="PF02801">
    <property type="entry name" value="Ketoacyl-synt_C"/>
    <property type="match status" value="1"/>
</dbReference>
<evidence type="ECO:0000313" key="20">
    <source>
        <dbReference type="EMBL" id="KAL1569195.1"/>
    </source>
</evidence>
<dbReference type="GO" id="GO:0006633">
    <property type="term" value="P:fatty acid biosynthetic process"/>
    <property type="evidence" value="ECO:0007669"/>
    <property type="project" value="UniProtKB-KW"/>
</dbReference>
<comment type="similarity">
    <text evidence="2 18">Belongs to the thiolase-like superfamily. Beta-ketoacyl-ACP synthases family.</text>
</comment>
<dbReference type="SUPFAM" id="SSF53901">
    <property type="entry name" value="Thiolase-like"/>
    <property type="match status" value="2"/>
</dbReference>
<dbReference type="PROSITE" id="PS00606">
    <property type="entry name" value="KS3_1"/>
    <property type="match status" value="1"/>
</dbReference>
<dbReference type="NCBIfam" id="NF005589">
    <property type="entry name" value="PRK07314.1"/>
    <property type="match status" value="1"/>
</dbReference>
<evidence type="ECO:0000256" key="8">
    <source>
        <dbReference type="ARBA" id="ARBA00022679"/>
    </source>
</evidence>
<evidence type="ECO:0000256" key="17">
    <source>
        <dbReference type="ARBA" id="ARBA00074204"/>
    </source>
</evidence>
<evidence type="ECO:0000256" key="10">
    <source>
        <dbReference type="ARBA" id="ARBA00022946"/>
    </source>
</evidence>
<dbReference type="Pfam" id="PF00109">
    <property type="entry name" value="ketoacyl-synt"/>
    <property type="match status" value="1"/>
</dbReference>
<comment type="function">
    <text evidence="16">Catalyzes the condensation reaction of fatty acid synthesis by the addition to an acyl acceptor of two carbons from malonyl-ACP. Specific for elongation from C-10 to unsaturated C-16 and C-18 fatty acids.</text>
</comment>
<evidence type="ECO:0000256" key="9">
    <source>
        <dbReference type="ARBA" id="ARBA00022832"/>
    </source>
</evidence>
<dbReference type="NCBIfam" id="NF004970">
    <property type="entry name" value="PRK06333.1"/>
    <property type="match status" value="1"/>
</dbReference>
<evidence type="ECO:0000256" key="1">
    <source>
        <dbReference type="ARBA" id="ARBA00004229"/>
    </source>
</evidence>
<comment type="catalytic activity">
    <reaction evidence="15">
        <text>a fatty acyl-[ACP] + malonyl-[ACP] + H(+) = a 3-oxoacyl-[ACP] + holo-[ACP] + CO2</text>
        <dbReference type="Rhea" id="RHEA:22836"/>
        <dbReference type="Rhea" id="RHEA-COMP:9623"/>
        <dbReference type="Rhea" id="RHEA-COMP:9685"/>
        <dbReference type="Rhea" id="RHEA-COMP:9916"/>
        <dbReference type="Rhea" id="RHEA-COMP:14125"/>
        <dbReference type="ChEBI" id="CHEBI:15378"/>
        <dbReference type="ChEBI" id="CHEBI:16526"/>
        <dbReference type="ChEBI" id="CHEBI:64479"/>
        <dbReference type="ChEBI" id="CHEBI:78449"/>
        <dbReference type="ChEBI" id="CHEBI:78776"/>
        <dbReference type="ChEBI" id="CHEBI:138651"/>
        <dbReference type="EC" id="2.3.1.41"/>
    </reaction>
</comment>
<dbReference type="InterPro" id="IPR014030">
    <property type="entry name" value="Ketoacyl_synth_N"/>
</dbReference>
<dbReference type="PANTHER" id="PTHR11712">
    <property type="entry name" value="POLYKETIDE SYNTHASE-RELATED"/>
    <property type="match status" value="1"/>
</dbReference>
<keyword evidence="6" id="KW-0150">Chloroplast</keyword>
<comment type="subcellular location">
    <subcellularLocation>
        <location evidence="1">Plastid</location>
        <location evidence="1">Chloroplast</location>
    </subcellularLocation>
</comment>
<evidence type="ECO:0000256" key="13">
    <source>
        <dbReference type="ARBA" id="ARBA00023315"/>
    </source>
</evidence>
<evidence type="ECO:0000256" key="5">
    <source>
        <dbReference type="ARBA" id="ARBA00022516"/>
    </source>
</evidence>
<dbReference type="FunFam" id="3.40.47.10:FF:000027">
    <property type="entry name" value="3-oxoacyl-[acyl-carrier-protein] synthase 2"/>
    <property type="match status" value="1"/>
</dbReference>
<evidence type="ECO:0000256" key="2">
    <source>
        <dbReference type="ARBA" id="ARBA00008467"/>
    </source>
</evidence>
<dbReference type="InterPro" id="IPR018201">
    <property type="entry name" value="Ketoacyl_synth_AS"/>
</dbReference>
<dbReference type="InterPro" id="IPR016039">
    <property type="entry name" value="Thiolase-like"/>
</dbReference>
<dbReference type="Proteomes" id="UP001567538">
    <property type="component" value="Unassembled WGS sequence"/>
</dbReference>
<accession>A0ABD1IL30</accession>
<dbReference type="EMBL" id="JBEAFC010000001">
    <property type="protein sequence ID" value="KAL1569195.1"/>
    <property type="molecule type" value="Genomic_DNA"/>
</dbReference>
<dbReference type="InterPro" id="IPR014031">
    <property type="entry name" value="Ketoacyl_synth_C"/>
</dbReference>
<gene>
    <name evidence="20" type="primary">KAS1</name>
    <name evidence="20" type="ORF">AAHA92_00703</name>
</gene>